<reference evidence="6 7" key="1">
    <citation type="submission" date="2018-12" db="EMBL/GenBank/DDBJ databases">
        <title>Dyella dinghuensis sp. nov. DHOA06 and Dyella choica sp. nov. 4M-K27, isolated from forest soil.</title>
        <authorList>
            <person name="Qiu L.-H."/>
            <person name="Gao Z.-H."/>
        </authorList>
    </citation>
    <scope>NUCLEOTIDE SEQUENCE [LARGE SCALE GENOMIC DNA]</scope>
    <source>
        <strain evidence="6 7">DHOA06</strain>
    </source>
</reference>
<feature type="domain" description="Sulfatase-modifying factor enzyme-like" evidence="4">
    <location>
        <begin position="187"/>
        <end position="316"/>
    </location>
</feature>
<evidence type="ECO:0000259" key="5">
    <source>
        <dbReference type="Pfam" id="PF12867"/>
    </source>
</evidence>
<dbReference type="InterPro" id="IPR016187">
    <property type="entry name" value="CTDL_fold"/>
</dbReference>
<proteinExistence type="predicted"/>
<dbReference type="AlphaFoldDB" id="A0A3S0PDW0"/>
<feature type="domain" description="DinB-like" evidence="5">
    <location>
        <begin position="19"/>
        <end position="137"/>
    </location>
</feature>
<evidence type="ECO:0000313" key="7">
    <source>
        <dbReference type="Proteomes" id="UP000267077"/>
    </source>
</evidence>
<keyword evidence="7" id="KW-1185">Reference proteome</keyword>
<accession>A0A3S0PDW0</accession>
<feature type="domain" description="Sulfatase-modifying factor enzyme-like" evidence="4">
    <location>
        <begin position="336"/>
        <end position="413"/>
    </location>
</feature>
<dbReference type="InterPro" id="IPR005532">
    <property type="entry name" value="SUMF_dom"/>
</dbReference>
<name>A0A3S0PDW0_9GAMM</name>
<dbReference type="SUPFAM" id="SSF109854">
    <property type="entry name" value="DinB/YfiT-like putative metalloenzymes"/>
    <property type="match status" value="1"/>
</dbReference>
<evidence type="ECO:0000256" key="2">
    <source>
        <dbReference type="ARBA" id="ARBA00023004"/>
    </source>
</evidence>
<dbReference type="Proteomes" id="UP000267077">
    <property type="component" value="Unassembled WGS sequence"/>
</dbReference>
<dbReference type="Pfam" id="PF12867">
    <property type="entry name" value="DinB_2"/>
    <property type="match status" value="1"/>
</dbReference>
<dbReference type="PANTHER" id="PTHR23150">
    <property type="entry name" value="SULFATASE MODIFYING FACTOR 1, 2"/>
    <property type="match status" value="1"/>
</dbReference>
<dbReference type="OrthoDB" id="9768004at2"/>
<comment type="caution">
    <text evidence="6">The sequence shown here is derived from an EMBL/GenBank/DDBJ whole genome shotgun (WGS) entry which is preliminary data.</text>
</comment>
<dbReference type="InterPro" id="IPR051043">
    <property type="entry name" value="Sulfatase_Mod_Factor_Kinase"/>
</dbReference>
<protein>
    <submittedName>
        <fullName evidence="6">Ergothioneine biosynthesis protein EgtB</fullName>
    </submittedName>
</protein>
<dbReference type="InterPro" id="IPR042095">
    <property type="entry name" value="SUMF_sf"/>
</dbReference>
<keyword evidence="2" id="KW-0408">Iron</keyword>
<evidence type="ECO:0000256" key="3">
    <source>
        <dbReference type="ARBA" id="ARBA00037882"/>
    </source>
</evidence>
<evidence type="ECO:0000259" key="4">
    <source>
        <dbReference type="Pfam" id="PF03781"/>
    </source>
</evidence>
<keyword evidence="1" id="KW-0560">Oxidoreductase</keyword>
<dbReference type="GO" id="GO:0052699">
    <property type="term" value="P:ergothioneine biosynthetic process"/>
    <property type="evidence" value="ECO:0007669"/>
    <property type="project" value="InterPro"/>
</dbReference>
<dbReference type="SUPFAM" id="SSF56436">
    <property type="entry name" value="C-type lectin-like"/>
    <property type="match status" value="1"/>
</dbReference>
<gene>
    <name evidence="6" type="ORF">EKH79_06835</name>
</gene>
<comment type="pathway">
    <text evidence="3">Amino-acid biosynthesis; ergothioneine biosynthesis.</text>
</comment>
<evidence type="ECO:0000256" key="1">
    <source>
        <dbReference type="ARBA" id="ARBA00023002"/>
    </source>
</evidence>
<dbReference type="InterPro" id="IPR034660">
    <property type="entry name" value="DinB/YfiT-like"/>
</dbReference>
<dbReference type="InterPro" id="IPR017806">
    <property type="entry name" value="EgtB"/>
</dbReference>
<dbReference type="Pfam" id="PF03781">
    <property type="entry name" value="FGE-sulfatase"/>
    <property type="match status" value="2"/>
</dbReference>
<evidence type="ECO:0000313" key="6">
    <source>
        <dbReference type="EMBL" id="RUL66381.1"/>
    </source>
</evidence>
<dbReference type="Gene3D" id="3.90.1580.10">
    <property type="entry name" value="paralog of FGE (formylglycine-generating enzyme)"/>
    <property type="match status" value="1"/>
</dbReference>
<dbReference type="PANTHER" id="PTHR23150:SF36">
    <property type="entry name" value="HERCYNINE OXYGENASE"/>
    <property type="match status" value="1"/>
</dbReference>
<sequence length="417" mass="47449">MNSPTLAVHTEDALARFMRIRRQTLALTNGLAPEDLQVQSMPDASPSKWHLAHTTWFFEQFVLGNDPSYRSPNPAWYYLFNSYYESVGPMHARPQRGLLSRPTVDEIRDYRARIDEAVGELISHGIDDELASRIELGLHHEQQHQELLLTDLKHAFWCNPLRPAYRDVVMGASASPSTPMRFVAGREGAVDIGYQGKHFAYDNETPRHRTWLSPHTIANRPVTNSEYLAFVRDGGYREAGLWLSDGWATVQREGWQRPLYWQDDLSSEFTLMGIRELEPNALVCHLSYFEADAFARWAGARLPTEAEWEDAAAGLNATGNFLESHRFHPVAASHGDGLQQMYGDVWEWTASPYVSYPGFKTLPGALGEYNGKFMNGQWVLRGGSCATPNDHIRVSYRNFFPPHARWQFAGIRLGHDR</sequence>
<dbReference type="NCBIfam" id="TIGR03440">
    <property type="entry name" value="egtB_TIGR03440"/>
    <property type="match status" value="1"/>
</dbReference>
<dbReference type="EMBL" id="RYZR01000003">
    <property type="protein sequence ID" value="RUL66381.1"/>
    <property type="molecule type" value="Genomic_DNA"/>
</dbReference>
<organism evidence="6 7">
    <name type="scientific">Dyella dinghuensis</name>
    <dbReference type="NCBI Taxonomy" id="1920169"/>
    <lineage>
        <taxon>Bacteria</taxon>
        <taxon>Pseudomonadati</taxon>
        <taxon>Pseudomonadota</taxon>
        <taxon>Gammaproteobacteria</taxon>
        <taxon>Lysobacterales</taxon>
        <taxon>Rhodanobacteraceae</taxon>
        <taxon>Dyella</taxon>
    </lineage>
</organism>
<dbReference type="InterPro" id="IPR024775">
    <property type="entry name" value="DinB-like"/>
</dbReference>